<proteinExistence type="predicted"/>
<reference evidence="2" key="1">
    <citation type="submission" date="2018-05" db="EMBL/GenBank/DDBJ databases">
        <authorList>
            <person name="Lanie J.A."/>
            <person name="Ng W.-L."/>
            <person name="Kazmierczak K.M."/>
            <person name="Andrzejewski T.M."/>
            <person name="Davidsen T.M."/>
            <person name="Wayne K.J."/>
            <person name="Tettelin H."/>
            <person name="Glass J.I."/>
            <person name="Rusch D."/>
            <person name="Podicherti R."/>
            <person name="Tsui H.-C.T."/>
            <person name="Winkler M.E."/>
        </authorList>
    </citation>
    <scope>NUCLEOTIDE SEQUENCE</scope>
</reference>
<dbReference type="AlphaFoldDB" id="A0A381SNN9"/>
<dbReference type="EMBL" id="UINC01003360">
    <property type="protein sequence ID" value="SVA05632.1"/>
    <property type="molecule type" value="Genomic_DNA"/>
</dbReference>
<protein>
    <submittedName>
        <fullName evidence="2">Uncharacterized protein</fullName>
    </submittedName>
</protein>
<evidence type="ECO:0000256" key="1">
    <source>
        <dbReference type="SAM" id="MobiDB-lite"/>
    </source>
</evidence>
<accession>A0A381SNN9</accession>
<gene>
    <name evidence="2" type="ORF">METZ01_LOCUS58486</name>
</gene>
<sequence>MRILTILSALFVLSIIFLTGDALSQKFEYSSLTVSEDESVIFDGDQLWIEGDILIDGDLTIKNSHIHVNRSLDLTVSEIRINSTGKLDLVNTTVTTTANETYGTTTYTLVSDGGELSIQDAQIYYGMLWLVGGNASITNLSLDGYSLSNYGIFSEDTNLIASGVSIRNYTLGLRAIGSSPTLESVFYYNCSTWMTQEWWVTFSPVEESTGLPISGFEIRQWDTDGNMIGTWNWAKQFEVNSEGQMVNHIANFSSYLNLHFAYIADEWEQQITANTDIIRSYNMNSSSVRYNSAILFVDGVPLASGQIVPKWSEINISVVIDNPTDMNFNNLYLDLAVNGEPGFARTSLKLPAGNSQRTNLTWMASVEGPLSLGVSTVVVDHSGNLTDTTISFSKFVEVEGSATTSKTSGSWVALLAVFIVLSLCSYIIYSGIEEDTESPDTEVKEDTEVEEDEHLRELALPQETEEEKEN</sequence>
<name>A0A381SNN9_9ZZZZ</name>
<organism evidence="2">
    <name type="scientific">marine metagenome</name>
    <dbReference type="NCBI Taxonomy" id="408172"/>
    <lineage>
        <taxon>unclassified sequences</taxon>
        <taxon>metagenomes</taxon>
        <taxon>ecological metagenomes</taxon>
    </lineage>
</organism>
<feature type="region of interest" description="Disordered" evidence="1">
    <location>
        <begin position="435"/>
        <end position="470"/>
    </location>
</feature>
<evidence type="ECO:0000313" key="2">
    <source>
        <dbReference type="EMBL" id="SVA05632.1"/>
    </source>
</evidence>